<dbReference type="SMART" id="SM00471">
    <property type="entry name" value="HDc"/>
    <property type="match status" value="1"/>
</dbReference>
<dbReference type="SUPFAM" id="SSF52172">
    <property type="entry name" value="CheY-like"/>
    <property type="match status" value="1"/>
</dbReference>
<dbReference type="CDD" id="cd00077">
    <property type="entry name" value="HDc"/>
    <property type="match status" value="1"/>
</dbReference>
<dbReference type="SUPFAM" id="SSF109604">
    <property type="entry name" value="HD-domain/PDEase-like"/>
    <property type="match status" value="1"/>
</dbReference>
<evidence type="ECO:0000313" key="5">
    <source>
        <dbReference type="Proteomes" id="UP000613266"/>
    </source>
</evidence>
<dbReference type="GO" id="GO:0008081">
    <property type="term" value="F:phosphoric diester hydrolase activity"/>
    <property type="evidence" value="ECO:0007669"/>
    <property type="project" value="UniProtKB-ARBA"/>
</dbReference>
<name>A0A931NJU4_9BURK</name>
<evidence type="ECO:0000256" key="1">
    <source>
        <dbReference type="PROSITE-ProRule" id="PRU00169"/>
    </source>
</evidence>
<dbReference type="EMBL" id="JAEDAK010000017">
    <property type="protein sequence ID" value="MBH9579005.1"/>
    <property type="molecule type" value="Genomic_DNA"/>
</dbReference>
<evidence type="ECO:0000313" key="4">
    <source>
        <dbReference type="EMBL" id="MBH9579005.1"/>
    </source>
</evidence>
<dbReference type="InterPro" id="IPR001789">
    <property type="entry name" value="Sig_transdc_resp-reg_receiver"/>
</dbReference>
<dbReference type="RefSeq" id="WP_198112776.1">
    <property type="nucleotide sequence ID" value="NZ_JAEDAK010000017.1"/>
</dbReference>
<feature type="domain" description="HD-GYP" evidence="3">
    <location>
        <begin position="321"/>
        <end position="518"/>
    </location>
</feature>
<dbReference type="GO" id="GO:0000160">
    <property type="term" value="P:phosphorelay signal transduction system"/>
    <property type="evidence" value="ECO:0007669"/>
    <property type="project" value="InterPro"/>
</dbReference>
<dbReference type="Pfam" id="PF13487">
    <property type="entry name" value="HD_5"/>
    <property type="match status" value="1"/>
</dbReference>
<dbReference type="InterPro" id="IPR021800">
    <property type="entry name" value="DUF3369"/>
</dbReference>
<keyword evidence="1" id="KW-0597">Phosphoprotein</keyword>
<organism evidence="4 5">
    <name type="scientific">Inhella proteolytica</name>
    <dbReference type="NCBI Taxonomy" id="2795029"/>
    <lineage>
        <taxon>Bacteria</taxon>
        <taxon>Pseudomonadati</taxon>
        <taxon>Pseudomonadota</taxon>
        <taxon>Betaproteobacteria</taxon>
        <taxon>Burkholderiales</taxon>
        <taxon>Sphaerotilaceae</taxon>
        <taxon>Inhella</taxon>
    </lineage>
</organism>
<dbReference type="InterPro" id="IPR052020">
    <property type="entry name" value="Cyclic_di-GMP/3'3'-cGAMP_PDE"/>
</dbReference>
<dbReference type="Proteomes" id="UP000613266">
    <property type="component" value="Unassembled WGS sequence"/>
</dbReference>
<reference evidence="4" key="1">
    <citation type="submission" date="2020-12" db="EMBL/GenBank/DDBJ databases">
        <title>The genome sequence of Inhella sp. 1Y17.</title>
        <authorList>
            <person name="Liu Y."/>
        </authorList>
    </citation>
    <scope>NUCLEOTIDE SEQUENCE</scope>
    <source>
        <strain evidence="4">1Y17</strain>
    </source>
</reference>
<feature type="modified residue" description="4-aspartylphosphate" evidence="1">
    <location>
        <position position="85"/>
    </location>
</feature>
<sequence>MSSHDEDDHDLLFAPESVLVPTEHPLDPWVVLIVDDEPQVHEVTELVMADFEFAGRHLLFLHAYSAAEARQVLASRSDVALILLDVVMETEHAGLDLARDIREQMRNHRSRIVLRTGQPGQAPEEHVIKNYDINDYKEKTELTKRKLNTVFFAALRSYRDILIIEQSKMALRRSIEAIQRIYDSHNLKVFASAVLDQVAHLLGYEAQGLCANRIAAYAASHMEGRLHVLAATPEYAGLLDEQGLMQLPEKVKQALDRAEREQRSHFDPHHCVGYYRTSGGSVSLLYMEFSDPVDHEAQELLEIFCSNVAITYEALLLREEVQETQRATVYILGEAVERRSNEGGAHVRRIAELAALLGQAWGLEPMEVEHLRQAAPLHDVGKIGIPDHILNKPAKLDADEWSQMQQHARIGHELLAQSDRRILRMGAQIALEHHERWDGQGYPQGLFGETISLPARIVALADVLDSLMSDRVYKKRWDFETAIDYIESQAGLHFDPRLVTLLMNRLDAVRAIYERFPDTSISAEL</sequence>
<keyword evidence="5" id="KW-1185">Reference proteome</keyword>
<evidence type="ECO:0000259" key="2">
    <source>
        <dbReference type="PROSITE" id="PS50110"/>
    </source>
</evidence>
<dbReference type="Gene3D" id="1.10.3210.10">
    <property type="entry name" value="Hypothetical protein af1432"/>
    <property type="match status" value="1"/>
</dbReference>
<gene>
    <name evidence="4" type="ORF">I7X39_19105</name>
</gene>
<dbReference type="InterPro" id="IPR037522">
    <property type="entry name" value="HD_GYP_dom"/>
</dbReference>
<dbReference type="AlphaFoldDB" id="A0A931NJU4"/>
<dbReference type="PROSITE" id="PS50110">
    <property type="entry name" value="RESPONSE_REGULATORY"/>
    <property type="match status" value="1"/>
</dbReference>
<feature type="domain" description="Response regulatory" evidence="2">
    <location>
        <begin position="30"/>
        <end position="154"/>
    </location>
</feature>
<dbReference type="PANTHER" id="PTHR45228:SF9">
    <property type="entry name" value="3'3'-CGAMP-SPECIFIC PHOSPHODIESTERASE 2"/>
    <property type="match status" value="1"/>
</dbReference>
<accession>A0A931NJU4</accession>
<dbReference type="InterPro" id="IPR011006">
    <property type="entry name" value="CheY-like_superfamily"/>
</dbReference>
<dbReference type="PANTHER" id="PTHR45228">
    <property type="entry name" value="CYCLIC DI-GMP PHOSPHODIESTERASE TM_0186-RELATED"/>
    <property type="match status" value="1"/>
</dbReference>
<dbReference type="Pfam" id="PF11849">
    <property type="entry name" value="DUF3369"/>
    <property type="match status" value="1"/>
</dbReference>
<dbReference type="PROSITE" id="PS51832">
    <property type="entry name" value="HD_GYP"/>
    <property type="match status" value="1"/>
</dbReference>
<evidence type="ECO:0000259" key="3">
    <source>
        <dbReference type="PROSITE" id="PS51832"/>
    </source>
</evidence>
<protein>
    <submittedName>
        <fullName evidence="4">DUF3369 domain-containing protein</fullName>
    </submittedName>
</protein>
<dbReference type="InterPro" id="IPR003607">
    <property type="entry name" value="HD/PDEase_dom"/>
</dbReference>
<comment type="caution">
    <text evidence="4">The sequence shown here is derived from an EMBL/GenBank/DDBJ whole genome shotgun (WGS) entry which is preliminary data.</text>
</comment>
<dbReference type="Gene3D" id="3.40.50.2300">
    <property type="match status" value="1"/>
</dbReference>
<proteinExistence type="predicted"/>